<sequence>MTWVAADTSGTPIAGFEYGTFVAYQMADGTERTGKIIVQGTDKIGDVHKIEDDDSPEGTELVKISPQFVRRLTP</sequence>
<dbReference type="GeneID" id="77931507"/>
<proteinExistence type="predicted"/>
<dbReference type="RefSeq" id="YP_010655641.1">
    <property type="nucleotide sequence ID" value="NC_070830.1"/>
</dbReference>
<name>A0A8F2E6C4_9CAUD</name>
<dbReference type="Proteomes" id="UP000683386">
    <property type="component" value="Segment"/>
</dbReference>
<evidence type="ECO:0000313" key="1">
    <source>
        <dbReference type="EMBL" id="QWT29816.1"/>
    </source>
</evidence>
<reference evidence="1" key="1">
    <citation type="submission" date="2021-03" db="EMBL/GenBank/DDBJ databases">
        <authorList>
            <person name="Alqahtani R."/>
            <person name="Behailu E."/>
            <person name="Cappabianca D.W."/>
            <person name="Csanadi-Schwartz K.M."/>
            <person name="Dalal A.S."/>
            <person name="Fahim M.S."/>
            <person name="Franklin J.M."/>
            <person name="Gluckman M.H."/>
            <person name="Levine C.J."/>
            <person name="Martin N."/>
            <person name="Milza N."/>
            <person name="Najmabadi R."/>
            <person name="Newman A.M."/>
            <person name="Pajunar M."/>
            <person name="Qalawee I."/>
            <person name="Rizvi A."/>
            <person name="Samuel A."/>
            <person name="Smith A."/>
            <person name="Swann F.E."/>
            <person name="Sweeney P."/>
            <person name="Torres N.R."/>
            <person name="Ventrone L."/>
            <person name="Ventura L."/>
            <person name="Wroe M."/>
            <person name="Acquaye N.A."/>
            <person name="Agnes T.J."/>
            <person name="Ahmed A."/>
            <person name="Ahmed S."/>
            <person name="Amodu B.A."/>
            <person name="Arefeayne N.F."/>
            <person name="Asamoah-Frimpong E.A."/>
            <person name="Attaran A."/>
            <person name="Barragan J.M."/>
            <person name="Baumgarten L.N."/>
            <person name="Berhane B."/>
            <person name="Beyene A."/>
            <person name="Bhattarai B."/>
            <person name="Biondokin D.V."/>
            <person name="Boone B.K."/>
            <person name="Burney S.Z."/>
            <person name="Cayanan J.-R.T."/>
            <person name="Cesta G."/>
            <person name="Chang J."/>
            <person name="Chavez J."/>
            <person name="Chorbajian C."/>
            <person name="Christian S."/>
            <person name="Corns J.R."/>
            <person name="Corns N.R."/>
            <person name="Cowan J.T."/>
            <person name="Coyne C."/>
            <person name="Dadzie B."/>
            <person name="Datu D.-L.V."/>
            <person name="Deng B.C."/>
            <person name="Der L."/>
            <person name="Dickerson K."/>
            <person name="Dozier E."/>
            <person name="Egbunine A.O."/>
            <person name="Farooq M."/>
            <person name="Fonge A.E."/>
            <person name="Ghomsi-Nono M.P."/>
            <person name="Giampietro H."/>
            <person name="Gunnison R.P."/>
            <person name="Han S.H."/>
            <person name="Hennigan A.J."/>
            <person name="Hong A.N."/>
            <person name="Ijomor E.C."/>
            <person name="Jalali A."/>
            <person name="Jamil T.Z."/>
            <person name="Jenkins C.R."/>
            <person name="Joseph M.A."/>
            <person name="Jowanowitch O.J."/>
            <person name="Kang D."/>
            <person name="Khan A."/>
            <person name="Khan Z.K."/>
            <person name="Kiewe T."/>
            <person name="Kjerulf A.B."/>
            <person name="Kolosey V."/>
            <person name="Kurup M."/>
            <person name="Lee V.H."/>
            <person name="Llontop-Maldonado V."/>
            <person name="Long P."/>
            <person name="Lu N."/>
            <person name="Majekodunmi A."/>
            <person name="Malik H.W."/>
            <person name="Marcellino S.C."/>
            <person name="Martinez L.A."/>
            <person name="Meher F.N."/>
            <person name="Michelin M.A."/>
            <person name="Mitchell K.G."/>
            <person name="Mullens W.J."/>
            <person name="Nwakama C."/>
            <person name="Nwosu F.T."/>
            <person name="Oboh E.C."/>
            <person name="Odujinrin O."/>
            <person name="Ogunsan O."/>
            <person name="O'Neill K."/>
            <person name="Oxlaj J.A."/>
            <person name="Patel A.K."/>
            <person name="Patel B.R."/>
            <person name="Pham Q."/>
            <person name="Porter J."/>
            <person name="Portes J."/>
            <person name="Prokopenko A."/>
            <person name="Quraishi M."/>
            <person name="Qureshi M.-A."/>
            <person name="Rivera A."/>
            <person name="Rubalsky V."/>
            <person name="Saikali Y."/>
            <person name="Saqaf K."/>
            <person name="Saroya S.R."/>
            <person name="Seas A."/>
            <person name="Shadrick R.E."/>
            <person name="Sharda N."/>
            <person name="Sigindere M.T."/>
            <person name="Simbi V.G."/>
            <person name="Thuzar C."/>
            <person name="Tran K."/>
            <person name="Tran V.D."/>
            <person name="Trang W."/>
            <person name="Vaishnav N."/>
            <person name="Vuong K."/>
            <person name="Walker C."/>
            <person name="Wallace S.A."/>
            <person name="Warfield J.C."/>
            <person name="Wikina T."/>
            <person name="Wobbeking F.T."/>
            <person name="Worrent L.D."/>
            <person name="Yan T."/>
            <person name="Zehra A."/>
            <person name="Avazpour P."/>
            <person name="Kim F.M."/>
            <person name="Mason K."/>
            <person name="Nguyen D.A."/>
            <person name="Pettit S.M."/>
            <person name="Zhou O.J."/>
            <person name="Brissett D.L."/>
            <person name="Gualtieri C."/>
            <person name="Hufford T.M."/>
            <person name="Ko J.M."/>
            <person name="Novak J.K."/>
            <person name="Smith Z.M."/>
            <person name="Mayer-Bacon C."/>
            <person name="Erill I."/>
            <person name="Caruso S.M."/>
            <person name="Garlena R.A."/>
            <person name="Russell D.A."/>
            <person name="Pope W.H."/>
            <person name="Jacobs-Sera D."/>
            <person name="Hatfull G.F."/>
        </authorList>
    </citation>
    <scope>NUCLEOTIDE SEQUENCE</scope>
</reference>
<protein>
    <submittedName>
        <fullName evidence="1">Uncharacterized protein</fullName>
    </submittedName>
</protein>
<gene>
    <name evidence="1" type="primary">35</name>
    <name evidence="1" type="ORF">SEA_KIMJONGPHILL_35</name>
</gene>
<dbReference type="KEGG" id="vg:77931507"/>
<dbReference type="EMBL" id="MW822144">
    <property type="protein sequence ID" value="QWT29816.1"/>
    <property type="molecule type" value="Genomic_DNA"/>
</dbReference>
<organism evidence="1 2">
    <name type="scientific">Streptomyces phage KimJongPhill</name>
    <dbReference type="NCBI Taxonomy" id="2848886"/>
    <lineage>
        <taxon>Viruses</taxon>
        <taxon>Duplodnaviria</taxon>
        <taxon>Heunggongvirae</taxon>
        <taxon>Uroviricota</taxon>
        <taxon>Caudoviricetes</taxon>
        <taxon>Zukovirus</taxon>
        <taxon>Zukovirus phill</taxon>
    </lineage>
</organism>
<accession>A0A8F2E6C4</accession>
<evidence type="ECO:0000313" key="2">
    <source>
        <dbReference type="Proteomes" id="UP000683386"/>
    </source>
</evidence>
<keyword evidence="2" id="KW-1185">Reference proteome</keyword>